<proteinExistence type="predicted"/>
<evidence type="ECO:0000313" key="1">
    <source>
        <dbReference type="EMBL" id="GLY55631.1"/>
    </source>
</evidence>
<comment type="caution">
    <text evidence="1">The sequence shown here is derived from an EMBL/GenBank/DDBJ whole genome shotgun (WGS) entry which is preliminary data.</text>
</comment>
<sequence length="68" mass="6993">MRAPSGATTAAAALALGATSSPPSPVASAVAIATLATPDQRLAFRTILCPLKRNQTYPACRVDTPQER</sequence>
<protein>
    <recommendedName>
        <fullName evidence="3">Secreted protein</fullName>
    </recommendedName>
</protein>
<organism evidence="1 2">
    <name type="scientific">Cellulosimicrobium cellulans</name>
    <name type="common">Arthrobacter luteus</name>
    <dbReference type="NCBI Taxonomy" id="1710"/>
    <lineage>
        <taxon>Bacteria</taxon>
        <taxon>Bacillati</taxon>
        <taxon>Actinomycetota</taxon>
        <taxon>Actinomycetes</taxon>
        <taxon>Micrococcales</taxon>
        <taxon>Promicromonosporaceae</taxon>
        <taxon>Cellulosimicrobium</taxon>
    </lineage>
</organism>
<evidence type="ECO:0000313" key="2">
    <source>
        <dbReference type="Proteomes" id="UP001165168"/>
    </source>
</evidence>
<dbReference type="AlphaFoldDB" id="A0AAV5P3A8"/>
<evidence type="ECO:0008006" key="3">
    <source>
        <dbReference type="Google" id="ProtNLM"/>
    </source>
</evidence>
<dbReference type="EMBL" id="BSTG01000001">
    <property type="protein sequence ID" value="GLY55631.1"/>
    <property type="molecule type" value="Genomic_DNA"/>
</dbReference>
<accession>A0AAV5P3A8</accession>
<dbReference type="Proteomes" id="UP001165168">
    <property type="component" value="Unassembled WGS sequence"/>
</dbReference>
<name>A0AAV5P3A8_CELCE</name>
<gene>
    <name evidence="1" type="ORF">Ccel01_02330</name>
</gene>
<reference evidence="1" key="1">
    <citation type="submission" date="2023-03" db="EMBL/GenBank/DDBJ databases">
        <title>Cellulosimicrobium cellulans NBRC 103059.</title>
        <authorList>
            <person name="Ichikawa N."/>
            <person name="Sato H."/>
            <person name="Tonouchi N."/>
        </authorList>
    </citation>
    <scope>NUCLEOTIDE SEQUENCE</scope>
    <source>
        <strain evidence="1">NBRC 103059</strain>
    </source>
</reference>